<organism evidence="3">
    <name type="scientific">Anopheles darlingi</name>
    <name type="common">Mosquito</name>
    <dbReference type="NCBI Taxonomy" id="43151"/>
    <lineage>
        <taxon>Eukaryota</taxon>
        <taxon>Metazoa</taxon>
        <taxon>Ecdysozoa</taxon>
        <taxon>Arthropoda</taxon>
        <taxon>Hexapoda</taxon>
        <taxon>Insecta</taxon>
        <taxon>Pterygota</taxon>
        <taxon>Neoptera</taxon>
        <taxon>Endopterygota</taxon>
        <taxon>Diptera</taxon>
        <taxon>Nematocera</taxon>
        <taxon>Culicoidea</taxon>
        <taxon>Culicidae</taxon>
        <taxon>Anophelinae</taxon>
        <taxon>Anopheles</taxon>
    </lineage>
</organism>
<protein>
    <submittedName>
        <fullName evidence="3">Putative secreted protein</fullName>
    </submittedName>
</protein>
<dbReference type="AlphaFoldDB" id="A0A2M4DAB3"/>
<name>A0A2M4DAB3_ANODA</name>
<accession>A0A2M4DAB3</accession>
<reference evidence="3" key="1">
    <citation type="submission" date="2018-01" db="EMBL/GenBank/DDBJ databases">
        <title>An insight into the sialome of Amazonian anophelines.</title>
        <authorList>
            <person name="Ribeiro J.M."/>
            <person name="Scarpassa V."/>
            <person name="Calvo E."/>
        </authorList>
    </citation>
    <scope>NUCLEOTIDE SEQUENCE</scope>
</reference>
<evidence type="ECO:0000256" key="2">
    <source>
        <dbReference type="SAM" id="SignalP"/>
    </source>
</evidence>
<feature type="region of interest" description="Disordered" evidence="1">
    <location>
        <begin position="30"/>
        <end position="50"/>
    </location>
</feature>
<feature type="chain" id="PRO_5014727556" evidence="2">
    <location>
        <begin position="31"/>
        <end position="78"/>
    </location>
</feature>
<evidence type="ECO:0000256" key="1">
    <source>
        <dbReference type="SAM" id="MobiDB-lite"/>
    </source>
</evidence>
<feature type="signal peptide" evidence="2">
    <location>
        <begin position="1"/>
        <end position="30"/>
    </location>
</feature>
<dbReference type="EMBL" id="GGFL01010317">
    <property type="protein sequence ID" value="MBW74495.1"/>
    <property type="molecule type" value="Transcribed_RNA"/>
</dbReference>
<keyword evidence="2" id="KW-0732">Signal</keyword>
<proteinExistence type="predicted"/>
<sequence length="78" mass="8673">MSSSRGIEFWAFRLLRFFFLALLPAPHTRSSRGFLPRGLRSASPSEPPLLPLSSSENTLITSACCRCQLSTEFVIQQG</sequence>
<evidence type="ECO:0000313" key="3">
    <source>
        <dbReference type="EMBL" id="MBW74495.1"/>
    </source>
</evidence>